<organism evidence="2 3">
    <name type="scientific">Crassostrea virginica</name>
    <name type="common">Eastern oyster</name>
    <dbReference type="NCBI Taxonomy" id="6565"/>
    <lineage>
        <taxon>Eukaryota</taxon>
        <taxon>Metazoa</taxon>
        <taxon>Spiralia</taxon>
        <taxon>Lophotrochozoa</taxon>
        <taxon>Mollusca</taxon>
        <taxon>Bivalvia</taxon>
        <taxon>Autobranchia</taxon>
        <taxon>Pteriomorphia</taxon>
        <taxon>Ostreida</taxon>
        <taxon>Ostreoidea</taxon>
        <taxon>Ostreidae</taxon>
        <taxon>Crassostrea</taxon>
    </lineage>
</organism>
<evidence type="ECO:0000313" key="3">
    <source>
        <dbReference type="RefSeq" id="XP_022290487.1"/>
    </source>
</evidence>
<dbReference type="RefSeq" id="XP_022290487.1">
    <property type="nucleotide sequence ID" value="XM_022434779.1"/>
</dbReference>
<dbReference type="InterPro" id="IPR045063">
    <property type="entry name" value="Dynamin_N"/>
</dbReference>
<name>A0A8B8AG63_CRAVI</name>
<protein>
    <submittedName>
        <fullName evidence="3">Uncharacterized protein LOC111102128</fullName>
    </submittedName>
</protein>
<evidence type="ECO:0000259" key="1">
    <source>
        <dbReference type="Pfam" id="PF00350"/>
    </source>
</evidence>
<dbReference type="CDD" id="cd00882">
    <property type="entry name" value="Ras_like_GTPase"/>
    <property type="match status" value="1"/>
</dbReference>
<dbReference type="OrthoDB" id="8927528at2759"/>
<accession>A0A8B8AG63</accession>
<proteinExistence type="predicted"/>
<feature type="domain" description="Dynamin N-terminal" evidence="1">
    <location>
        <begin position="64"/>
        <end position="206"/>
    </location>
</feature>
<dbReference type="Pfam" id="PF00350">
    <property type="entry name" value="Dynamin_N"/>
    <property type="match status" value="1"/>
</dbReference>
<dbReference type="Gene3D" id="3.40.50.300">
    <property type="entry name" value="P-loop containing nucleotide triphosphate hydrolases"/>
    <property type="match status" value="1"/>
</dbReference>
<dbReference type="GeneID" id="111102128"/>
<evidence type="ECO:0000313" key="2">
    <source>
        <dbReference type="Proteomes" id="UP000694844"/>
    </source>
</evidence>
<keyword evidence="2" id="KW-1185">Reference proteome</keyword>
<gene>
    <name evidence="3" type="primary">LOC111102128</name>
</gene>
<dbReference type="AlphaFoldDB" id="A0A8B8AG63"/>
<dbReference type="Proteomes" id="UP000694844">
    <property type="component" value="Chromosome 6"/>
</dbReference>
<sequence length="345" mass="39282">MDLRRPDNVLKDQIIINLYKMLEEILRSNDYMGDVREVLKTTHPNYLEMLKKRREDMQKSDHGVVFAGETSAGKSTLINKVLGKKIFKPNTHESTATICKIRNSVEIKIVAEHLSGETSIIHLPDTCELETETGEKMFRETLGYYVDKPELGEGIQYRSIDIGFPIEMLKGNTIFVDTPGIGGSTEKTKQLFEYLGNALSFVFVINVGSAGGLLKDRLPKILKTITDLQEKNEMPCFDPKEVIFVTNKWDTLFNEEDEDNQDEIDRTWNTLKAQLRKEWPSAKEQNIFQFSLRNVSSTSLNASSEQFDKFKKQLEDTINTAKDARVIKHLRTTGPSSIKLGTKPP</sequence>
<dbReference type="InterPro" id="IPR027417">
    <property type="entry name" value="P-loop_NTPase"/>
</dbReference>
<dbReference type="PANTHER" id="PTHR26392:SF92">
    <property type="entry name" value="PROTEIN KINASE DOMAIN-CONTAINING PROTEIN"/>
    <property type="match status" value="1"/>
</dbReference>
<reference evidence="3" key="1">
    <citation type="submission" date="2025-08" db="UniProtKB">
        <authorList>
            <consortium name="RefSeq"/>
        </authorList>
    </citation>
    <scope>IDENTIFICATION</scope>
    <source>
        <tissue evidence="3">Whole sample</tissue>
    </source>
</reference>
<dbReference type="PANTHER" id="PTHR26392">
    <property type="entry name" value="MITOGEN-ACTIVATED PROTEIN KINASE KINASE KINASE 7-RELATED"/>
    <property type="match status" value="1"/>
</dbReference>
<dbReference type="SUPFAM" id="SSF52540">
    <property type="entry name" value="P-loop containing nucleoside triphosphate hydrolases"/>
    <property type="match status" value="1"/>
</dbReference>
<dbReference type="KEGG" id="cvn:111102128"/>